<evidence type="ECO:0000313" key="1">
    <source>
        <dbReference type="EMBL" id="MEP1061642.1"/>
    </source>
</evidence>
<name>A0ABV0KQX7_9CYAN</name>
<proteinExistence type="predicted"/>
<dbReference type="EMBL" id="JAMPLM010000040">
    <property type="protein sequence ID" value="MEP1061642.1"/>
    <property type="molecule type" value="Genomic_DNA"/>
</dbReference>
<dbReference type="Proteomes" id="UP001476950">
    <property type="component" value="Unassembled WGS sequence"/>
</dbReference>
<accession>A0ABV0KQX7</accession>
<protein>
    <submittedName>
        <fullName evidence="1">Uncharacterized protein</fullName>
    </submittedName>
</protein>
<sequence>MTRDRLQAASALAQKRLISTGNVSSSLICRMLATEGPKDGGGDLPTMACR</sequence>
<dbReference type="RefSeq" id="WP_190454503.1">
    <property type="nucleotide sequence ID" value="NZ_JAMPLM010000040.1"/>
</dbReference>
<evidence type="ECO:0000313" key="2">
    <source>
        <dbReference type="Proteomes" id="UP001476950"/>
    </source>
</evidence>
<gene>
    <name evidence="1" type="ORF">NDI38_24900</name>
</gene>
<reference evidence="1 2" key="1">
    <citation type="submission" date="2022-04" db="EMBL/GenBank/DDBJ databases">
        <title>Positive selection, recombination, and allopatry shape intraspecific diversity of widespread and dominant cyanobacteria.</title>
        <authorList>
            <person name="Wei J."/>
            <person name="Shu W."/>
            <person name="Hu C."/>
        </authorList>
    </citation>
    <scope>NUCLEOTIDE SEQUENCE [LARGE SCALE GENOMIC DNA]</scope>
    <source>
        <strain evidence="1 2">AS-A4</strain>
    </source>
</reference>
<comment type="caution">
    <text evidence="1">The sequence shown here is derived from an EMBL/GenBank/DDBJ whole genome shotgun (WGS) entry which is preliminary data.</text>
</comment>
<keyword evidence="2" id="KW-1185">Reference proteome</keyword>
<organism evidence="1 2">
    <name type="scientific">Stenomitos frigidus AS-A4</name>
    <dbReference type="NCBI Taxonomy" id="2933935"/>
    <lineage>
        <taxon>Bacteria</taxon>
        <taxon>Bacillati</taxon>
        <taxon>Cyanobacteriota</taxon>
        <taxon>Cyanophyceae</taxon>
        <taxon>Leptolyngbyales</taxon>
        <taxon>Leptolyngbyaceae</taxon>
        <taxon>Stenomitos</taxon>
    </lineage>
</organism>